<dbReference type="InterPro" id="IPR013525">
    <property type="entry name" value="ABC2_TM"/>
</dbReference>
<evidence type="ECO:0000313" key="8">
    <source>
        <dbReference type="Proteomes" id="UP000799092"/>
    </source>
</evidence>
<evidence type="ECO:0000313" key="7">
    <source>
        <dbReference type="EMBL" id="MRH41377.1"/>
    </source>
</evidence>
<dbReference type="OrthoDB" id="2417739at2"/>
<dbReference type="EMBL" id="WJNG01000002">
    <property type="protein sequence ID" value="MRH41377.1"/>
    <property type="molecule type" value="Genomic_DNA"/>
</dbReference>
<feature type="transmembrane region" description="Helical" evidence="5">
    <location>
        <begin position="203"/>
        <end position="225"/>
    </location>
</feature>
<keyword evidence="4 5" id="KW-0472">Membrane</keyword>
<evidence type="ECO:0000256" key="2">
    <source>
        <dbReference type="ARBA" id="ARBA00022692"/>
    </source>
</evidence>
<dbReference type="Pfam" id="PF12698">
    <property type="entry name" value="ABC2_membrane_3"/>
    <property type="match status" value="1"/>
</dbReference>
<evidence type="ECO:0000256" key="3">
    <source>
        <dbReference type="ARBA" id="ARBA00022989"/>
    </source>
</evidence>
<feature type="domain" description="ABC-2 type transporter transmembrane" evidence="6">
    <location>
        <begin position="19"/>
        <end position="352"/>
    </location>
</feature>
<keyword evidence="8" id="KW-1185">Reference proteome</keyword>
<dbReference type="GO" id="GO:0016020">
    <property type="term" value="C:membrane"/>
    <property type="evidence" value="ECO:0007669"/>
    <property type="project" value="UniProtKB-SubCell"/>
</dbReference>
<proteinExistence type="predicted"/>
<comment type="caution">
    <text evidence="7">The sequence shown here is derived from an EMBL/GenBank/DDBJ whole genome shotgun (WGS) entry which is preliminary data.</text>
</comment>
<evidence type="ECO:0000259" key="6">
    <source>
        <dbReference type="Pfam" id="PF12698"/>
    </source>
</evidence>
<feature type="transmembrane region" description="Helical" evidence="5">
    <location>
        <begin position="246"/>
        <end position="273"/>
    </location>
</feature>
<feature type="transmembrane region" description="Helical" evidence="5">
    <location>
        <begin position="350"/>
        <end position="371"/>
    </location>
</feature>
<dbReference type="Proteomes" id="UP000799092">
    <property type="component" value="Unassembled WGS sequence"/>
</dbReference>
<dbReference type="GO" id="GO:0140359">
    <property type="term" value="F:ABC-type transporter activity"/>
    <property type="evidence" value="ECO:0007669"/>
    <property type="project" value="InterPro"/>
</dbReference>
<comment type="subcellular location">
    <subcellularLocation>
        <location evidence="1">Membrane</location>
        <topology evidence="1">Multi-pass membrane protein</topology>
    </subcellularLocation>
</comment>
<dbReference type="Gene3D" id="3.40.1710.10">
    <property type="entry name" value="abc type-2 transporter like domain"/>
    <property type="match status" value="1"/>
</dbReference>
<accession>A0A6A8DEN8</accession>
<keyword evidence="3 5" id="KW-1133">Transmembrane helix</keyword>
<keyword evidence="2 5" id="KW-0812">Transmembrane</keyword>
<feature type="transmembrane region" description="Helical" evidence="5">
    <location>
        <begin position="279"/>
        <end position="300"/>
    </location>
</feature>
<protein>
    <recommendedName>
        <fullName evidence="6">ABC-2 type transporter transmembrane domain-containing protein</fullName>
    </recommendedName>
</protein>
<gene>
    <name evidence="7" type="ORF">GH741_01660</name>
</gene>
<organism evidence="7 8">
    <name type="scientific">Aquibacillus halophilus</name>
    <dbReference type="NCBI Taxonomy" id="930132"/>
    <lineage>
        <taxon>Bacteria</taxon>
        <taxon>Bacillati</taxon>
        <taxon>Bacillota</taxon>
        <taxon>Bacilli</taxon>
        <taxon>Bacillales</taxon>
        <taxon>Bacillaceae</taxon>
        <taxon>Aquibacillus</taxon>
    </lineage>
</organism>
<sequence length="378" mass="44123">MKAILVTRLLHWRKQMVSLLFWLLLPIIATCMFVTTANQWQQDTQIPIGLVVEDNTAMADKLSQSINDNPLIHVEKMNMDRALIELEQHELDSVFVIEDGYQENIQNNSRNQIVTAYVSDMSLAFTPVKEAIASYVQRDAGSSRAAHIVDQMVQRYDVEKNWTWDEVVATSNQIREEEALLHTSFSFYNQVEPTQENKGVSIWNIWGIWATFAMLTTFFLFDWVVKEQQPSIKIRLSLLRMPFKSYLLRNWIIYLFLLGIFDLINFSILAMYFNQSFNFSQILAIVSFRLTINMVAFLFSLRFRTTFFYYISALPVSIFMAIIGGALIPVDGLIQRWAWVSHLSPFQPFLKGQVVSSWLIVLLVIFSIWYWRKERAYA</sequence>
<reference evidence="7" key="1">
    <citation type="submission" date="2019-11" db="EMBL/GenBank/DDBJ databases">
        <authorList>
            <person name="Li J."/>
        </authorList>
    </citation>
    <scope>NUCLEOTIDE SEQUENCE</scope>
    <source>
        <strain evidence="7">B6B</strain>
    </source>
</reference>
<name>A0A6A8DEN8_9BACI</name>
<evidence type="ECO:0000256" key="4">
    <source>
        <dbReference type="ARBA" id="ARBA00023136"/>
    </source>
</evidence>
<evidence type="ECO:0000256" key="1">
    <source>
        <dbReference type="ARBA" id="ARBA00004141"/>
    </source>
</evidence>
<dbReference type="AlphaFoldDB" id="A0A6A8DEN8"/>
<evidence type="ECO:0000256" key="5">
    <source>
        <dbReference type="SAM" id="Phobius"/>
    </source>
</evidence>
<dbReference type="RefSeq" id="WP_153735046.1">
    <property type="nucleotide sequence ID" value="NZ_WJNG01000002.1"/>
</dbReference>
<feature type="transmembrane region" description="Helical" evidence="5">
    <location>
        <begin position="307"/>
        <end position="330"/>
    </location>
</feature>